<keyword evidence="3" id="KW-0269">Exonuclease</keyword>
<name>A0A2W5F4V2_9SPHI</name>
<evidence type="ECO:0000259" key="2">
    <source>
        <dbReference type="SMART" id="SM00479"/>
    </source>
</evidence>
<dbReference type="SMART" id="SM00479">
    <property type="entry name" value="EXOIII"/>
    <property type="match status" value="1"/>
</dbReference>
<reference evidence="3 4" key="1">
    <citation type="submission" date="2017-11" db="EMBL/GenBank/DDBJ databases">
        <title>Infants hospitalized years apart are colonized by the same room-sourced microbial strains.</title>
        <authorList>
            <person name="Brooks B."/>
            <person name="Olm M.R."/>
            <person name="Firek B.A."/>
            <person name="Baker R."/>
            <person name="Thomas B.C."/>
            <person name="Morowitz M.J."/>
            <person name="Banfield J.F."/>
        </authorList>
    </citation>
    <scope>NUCLEOTIDE SEQUENCE [LARGE SCALE GENOMIC DNA]</scope>
    <source>
        <strain evidence="3">S2_009_000_R2_76</strain>
    </source>
</reference>
<keyword evidence="1" id="KW-1133">Transmembrane helix</keyword>
<dbReference type="Pfam" id="PF00929">
    <property type="entry name" value="RNase_T"/>
    <property type="match status" value="1"/>
</dbReference>
<dbReference type="CDD" id="cd06127">
    <property type="entry name" value="DEDDh"/>
    <property type="match status" value="1"/>
</dbReference>
<dbReference type="InterPro" id="IPR013520">
    <property type="entry name" value="Ribonucl_H"/>
</dbReference>
<keyword evidence="3" id="KW-0378">Hydrolase</keyword>
<dbReference type="EMBL" id="QFOI01000041">
    <property type="protein sequence ID" value="PZP51141.1"/>
    <property type="molecule type" value="Genomic_DNA"/>
</dbReference>
<dbReference type="InterPro" id="IPR012337">
    <property type="entry name" value="RNaseH-like_sf"/>
</dbReference>
<keyword evidence="3" id="KW-0540">Nuclease</keyword>
<sequence length="231" mass="27023">MVIDTECSGLPKNWKVPYSQKDNWPYVVQVAWLIFHWDGIVVKKENFYIINSDYSIEPSARAIHHISDDFLQEKGVPRKDVLVKLKFDLLQYRPIVVGHFVELDYHLLNVEFTRIGSDSPFTDLPFFCTMQASARLPQMDVRRQLRLVDLFRYLFSEEQPFPHNAIYDAEATARCFFTIKEMLPLTLKDVMEQKPIVQDNAFKKNTRILGLVLIVLFILLLLMVGSQLFVH</sequence>
<dbReference type="SUPFAM" id="SSF53098">
    <property type="entry name" value="Ribonuclease H-like"/>
    <property type="match status" value="1"/>
</dbReference>
<evidence type="ECO:0000313" key="4">
    <source>
        <dbReference type="Proteomes" id="UP000249645"/>
    </source>
</evidence>
<protein>
    <submittedName>
        <fullName evidence="3">3'-5' exonuclease</fullName>
    </submittedName>
</protein>
<accession>A0A2W5F4V2</accession>
<keyword evidence="1" id="KW-0812">Transmembrane</keyword>
<dbReference type="GO" id="GO:0003676">
    <property type="term" value="F:nucleic acid binding"/>
    <property type="evidence" value="ECO:0007669"/>
    <property type="project" value="InterPro"/>
</dbReference>
<dbReference type="InterPro" id="IPR036397">
    <property type="entry name" value="RNaseH_sf"/>
</dbReference>
<dbReference type="GO" id="GO:0004527">
    <property type="term" value="F:exonuclease activity"/>
    <property type="evidence" value="ECO:0007669"/>
    <property type="project" value="UniProtKB-KW"/>
</dbReference>
<keyword evidence="1" id="KW-0472">Membrane</keyword>
<proteinExistence type="predicted"/>
<comment type="caution">
    <text evidence="3">The sequence shown here is derived from an EMBL/GenBank/DDBJ whole genome shotgun (WGS) entry which is preliminary data.</text>
</comment>
<organism evidence="3 4">
    <name type="scientific">Pseudopedobacter saltans</name>
    <dbReference type="NCBI Taxonomy" id="151895"/>
    <lineage>
        <taxon>Bacteria</taxon>
        <taxon>Pseudomonadati</taxon>
        <taxon>Bacteroidota</taxon>
        <taxon>Sphingobacteriia</taxon>
        <taxon>Sphingobacteriales</taxon>
        <taxon>Sphingobacteriaceae</taxon>
        <taxon>Pseudopedobacter</taxon>
    </lineage>
</organism>
<evidence type="ECO:0000256" key="1">
    <source>
        <dbReference type="SAM" id="Phobius"/>
    </source>
</evidence>
<dbReference type="GO" id="GO:0006259">
    <property type="term" value="P:DNA metabolic process"/>
    <property type="evidence" value="ECO:0007669"/>
    <property type="project" value="UniProtKB-ARBA"/>
</dbReference>
<feature type="transmembrane region" description="Helical" evidence="1">
    <location>
        <begin position="208"/>
        <end position="230"/>
    </location>
</feature>
<feature type="domain" description="Exonuclease" evidence="2">
    <location>
        <begin position="1"/>
        <end position="185"/>
    </location>
</feature>
<dbReference type="Proteomes" id="UP000249645">
    <property type="component" value="Unassembled WGS sequence"/>
</dbReference>
<gene>
    <name evidence="3" type="ORF">DI598_03970</name>
</gene>
<evidence type="ECO:0000313" key="3">
    <source>
        <dbReference type="EMBL" id="PZP51141.1"/>
    </source>
</evidence>
<dbReference type="Gene3D" id="3.30.420.10">
    <property type="entry name" value="Ribonuclease H-like superfamily/Ribonuclease H"/>
    <property type="match status" value="1"/>
</dbReference>
<dbReference type="AlphaFoldDB" id="A0A2W5F4V2"/>